<evidence type="ECO:0000259" key="3">
    <source>
        <dbReference type="SMART" id="SM00479"/>
    </source>
</evidence>
<dbReference type="CDD" id="cd06127">
    <property type="entry name" value="DEDDh"/>
    <property type="match status" value="1"/>
</dbReference>
<dbReference type="RefSeq" id="WP_024950817.1">
    <property type="nucleotide sequence ID" value="NZ_CAWOWR010000013.1"/>
</dbReference>
<evidence type="ECO:0000313" key="4">
    <source>
        <dbReference type="EMBL" id="TVU68134.1"/>
    </source>
</evidence>
<dbReference type="Proteomes" id="UP000319941">
    <property type="component" value="Unassembled WGS sequence"/>
</dbReference>
<protein>
    <submittedName>
        <fullName evidence="4">3'-5' exonuclease</fullName>
    </submittedName>
</protein>
<dbReference type="Pfam" id="PF00929">
    <property type="entry name" value="RNase_T"/>
    <property type="match status" value="1"/>
</dbReference>
<keyword evidence="1" id="KW-0540">Nuclease</keyword>
<dbReference type="InterPro" id="IPR012337">
    <property type="entry name" value="RNaseH-like_sf"/>
</dbReference>
<dbReference type="SMART" id="SM00479">
    <property type="entry name" value="EXOIII"/>
    <property type="match status" value="1"/>
</dbReference>
<dbReference type="STRING" id="553385.GCA_000591415_00430"/>
<comment type="caution">
    <text evidence="4">The sequence shown here is derived from an EMBL/GenBank/DDBJ whole genome shotgun (WGS) entry which is preliminary data.</text>
</comment>
<evidence type="ECO:0000256" key="1">
    <source>
        <dbReference type="ARBA" id="ARBA00022722"/>
    </source>
</evidence>
<dbReference type="GO" id="GO:0004527">
    <property type="term" value="F:exonuclease activity"/>
    <property type="evidence" value="ECO:0007669"/>
    <property type="project" value="UniProtKB-KW"/>
</dbReference>
<organism evidence="4 5">
    <name type="scientific">Cobetia crustatorum</name>
    <dbReference type="NCBI Taxonomy" id="553385"/>
    <lineage>
        <taxon>Bacteria</taxon>
        <taxon>Pseudomonadati</taxon>
        <taxon>Pseudomonadota</taxon>
        <taxon>Gammaproteobacteria</taxon>
        <taxon>Oceanospirillales</taxon>
        <taxon>Halomonadaceae</taxon>
        <taxon>Cobetia</taxon>
    </lineage>
</organism>
<dbReference type="SUPFAM" id="SSF53098">
    <property type="entry name" value="Ribonuclease H-like"/>
    <property type="match status" value="1"/>
</dbReference>
<dbReference type="GO" id="GO:0003676">
    <property type="term" value="F:nucleic acid binding"/>
    <property type="evidence" value="ECO:0007669"/>
    <property type="project" value="InterPro"/>
</dbReference>
<proteinExistence type="predicted"/>
<dbReference type="OrthoDB" id="6193218at2"/>
<dbReference type="GO" id="GO:0006259">
    <property type="term" value="P:DNA metabolic process"/>
    <property type="evidence" value="ECO:0007669"/>
    <property type="project" value="UniProtKB-ARBA"/>
</dbReference>
<dbReference type="InterPro" id="IPR036397">
    <property type="entry name" value="RNaseH_sf"/>
</dbReference>
<dbReference type="Gene3D" id="3.30.420.10">
    <property type="entry name" value="Ribonuclease H-like superfamily/Ribonuclease H"/>
    <property type="match status" value="1"/>
</dbReference>
<name>A0A558HGA5_9GAMM</name>
<dbReference type="InterPro" id="IPR013520">
    <property type="entry name" value="Ribonucl_H"/>
</dbReference>
<gene>
    <name evidence="4" type="ORF">FQP86_15210</name>
</gene>
<dbReference type="EMBL" id="VNFH01000011">
    <property type="protein sequence ID" value="TVU68134.1"/>
    <property type="molecule type" value="Genomic_DNA"/>
</dbReference>
<accession>A0A558HGA5</accession>
<keyword evidence="5" id="KW-1185">Reference proteome</keyword>
<dbReference type="NCBIfam" id="NF006601">
    <property type="entry name" value="PRK09145.1"/>
    <property type="match status" value="1"/>
</dbReference>
<evidence type="ECO:0000313" key="5">
    <source>
        <dbReference type="Proteomes" id="UP000319941"/>
    </source>
</evidence>
<feature type="domain" description="Exonuclease" evidence="3">
    <location>
        <begin position="34"/>
        <end position="207"/>
    </location>
</feature>
<dbReference type="AlphaFoldDB" id="A0A558HGA5"/>
<sequence length="215" mass="24208">MFQQLRRATDRRRHAHGEFAELFRPWHGDERRGERVALDCETTSLEIGCAELVSIAAVRFDARRIQTSDALSLHLQRPNSLQGDSIRIHRLRGIDLHGGEALGDALKRLLLFIGNRPLVGWCIDFDVAVINRHLRPRLGFDLPNQRHDLARDYLQGCRRVQPESQPDLRFDSMAEALGVPVIGRHTALGDAVTSALIAQRLMLSAPSMKTREGLA</sequence>
<evidence type="ECO:0000256" key="2">
    <source>
        <dbReference type="ARBA" id="ARBA00022839"/>
    </source>
</evidence>
<keyword evidence="2 4" id="KW-0378">Hydrolase</keyword>
<reference evidence="4 5" key="1">
    <citation type="submission" date="2019-07" db="EMBL/GenBank/DDBJ databases">
        <title>Diversity of Bacteria from Kongsfjorden, Arctic.</title>
        <authorList>
            <person name="Yu Y."/>
        </authorList>
    </citation>
    <scope>NUCLEOTIDE SEQUENCE [LARGE SCALE GENOMIC DNA]</scope>
    <source>
        <strain evidence="4 5">SM1923</strain>
    </source>
</reference>
<keyword evidence="2 4" id="KW-0269">Exonuclease</keyword>